<keyword evidence="2 4" id="KW-0436">Ligase</keyword>
<dbReference type="SUPFAM" id="SSF56801">
    <property type="entry name" value="Acetyl-CoA synthetase-like"/>
    <property type="match status" value="1"/>
</dbReference>
<dbReference type="RefSeq" id="WP_168017957.1">
    <property type="nucleotide sequence ID" value="NZ_JAATEP010000048.1"/>
</dbReference>
<dbReference type="InterPro" id="IPR042099">
    <property type="entry name" value="ANL_N_sf"/>
</dbReference>
<accession>A0ABX1BJ64</accession>
<dbReference type="Gene3D" id="3.40.50.12780">
    <property type="entry name" value="N-terminal domain of ligase-like"/>
    <property type="match status" value="1"/>
</dbReference>
<evidence type="ECO:0000256" key="2">
    <source>
        <dbReference type="ARBA" id="ARBA00022598"/>
    </source>
</evidence>
<reference evidence="4 5" key="1">
    <citation type="submission" date="2020-03" db="EMBL/GenBank/DDBJ databases">
        <title>WGS of actinomycetes isolated from Thailand.</title>
        <authorList>
            <person name="Thawai C."/>
        </authorList>
    </citation>
    <scope>NUCLEOTIDE SEQUENCE [LARGE SCALE GENOMIC DNA]</scope>
    <source>
        <strain evidence="4 5">FMUSA5-5</strain>
    </source>
</reference>
<dbReference type="GO" id="GO:0016874">
    <property type="term" value="F:ligase activity"/>
    <property type="evidence" value="ECO:0007669"/>
    <property type="project" value="UniProtKB-KW"/>
</dbReference>
<evidence type="ECO:0000313" key="5">
    <source>
        <dbReference type="Proteomes" id="UP000696294"/>
    </source>
</evidence>
<dbReference type="PANTHER" id="PTHR22754">
    <property type="entry name" value="DISCO-INTERACTING PROTEIN 2 DIP2 -RELATED"/>
    <property type="match status" value="1"/>
</dbReference>
<evidence type="ECO:0000259" key="3">
    <source>
        <dbReference type="Pfam" id="PF00501"/>
    </source>
</evidence>
<dbReference type="InterPro" id="IPR045851">
    <property type="entry name" value="AMP-bd_C_sf"/>
</dbReference>
<sequence>MSEFESFMARLGDHAARVPGRVALVFRDGRGEEESHTYRELWSAARSAGAWLAERVRPGERVLLSYPSGTEFVTAFLGCLYAGAVAVPAPVPDAYRQHHDRITAVCGDAAPSLILTDEAHLDAVTGWVREAGLGVEVTVAGRAEPGEPAPVTPESLAFLQYTSGSTSEAKGVMVGHGNLVDNILVGRRLLDLDEGARFCSWLPVYHDMGLVAMILLPLHLGGTAVLMSPTTFLRRPWTWLEAIAEHGAEVSAAPDFAYDLCARRVTDEQIRGLDLSGWRHACNGAEPVDAGTLARFADRFAAAGLKPESLTAGYGMAEATLFISGTAPGHAPVVTKVGAAALERDVLEPDPAGRPLVSCGRPRALDVRIVDPATGAELPEGRVGEIWVRGDGVARGYWRREAETRRCFGATTAAGEPGFLRTGDLGARLDGELYVTGRIKDMMIVHGRNLYPHDVERALTGLSPATEGLPSCVFSVAAPREELVVVQEVRSRAVPGQALSVLAGEIRSALGRRLGVSVANVCFVRPGGIRRTTSGKIRRPAMKKLFVAGLLGATHEDLSPGVIAHYRTPGAAGELQEGGS</sequence>
<feature type="domain" description="AMP-dependent synthetase/ligase" evidence="3">
    <location>
        <begin position="13"/>
        <end position="398"/>
    </location>
</feature>
<keyword evidence="5" id="KW-1185">Reference proteome</keyword>
<name>A0ABX1BJ64_9ACTN</name>
<dbReference type="InterPro" id="IPR020845">
    <property type="entry name" value="AMP-binding_CS"/>
</dbReference>
<dbReference type="InterPro" id="IPR000873">
    <property type="entry name" value="AMP-dep_synth/lig_dom"/>
</dbReference>
<dbReference type="CDD" id="cd05931">
    <property type="entry name" value="FAAL"/>
    <property type="match status" value="1"/>
</dbReference>
<comment type="caution">
    <text evidence="4">The sequence shown here is derived from an EMBL/GenBank/DDBJ whole genome shotgun (WGS) entry which is preliminary data.</text>
</comment>
<gene>
    <name evidence="4" type="ORF">HCN51_44180</name>
</gene>
<dbReference type="Pfam" id="PF00501">
    <property type="entry name" value="AMP-binding"/>
    <property type="match status" value="1"/>
</dbReference>
<evidence type="ECO:0000313" key="4">
    <source>
        <dbReference type="EMBL" id="NJP96357.1"/>
    </source>
</evidence>
<protein>
    <submittedName>
        <fullName evidence="4">Fatty acyl-AMP ligase</fullName>
    </submittedName>
</protein>
<dbReference type="Proteomes" id="UP000696294">
    <property type="component" value="Unassembled WGS sequence"/>
</dbReference>
<dbReference type="PROSITE" id="PS00455">
    <property type="entry name" value="AMP_BINDING"/>
    <property type="match status" value="1"/>
</dbReference>
<dbReference type="Gene3D" id="3.30.300.30">
    <property type="match status" value="1"/>
</dbReference>
<dbReference type="PANTHER" id="PTHR22754:SF32">
    <property type="entry name" value="DISCO-INTERACTING PROTEIN 2"/>
    <property type="match status" value="1"/>
</dbReference>
<dbReference type="InterPro" id="IPR040097">
    <property type="entry name" value="FAAL/FAAC"/>
</dbReference>
<evidence type="ECO:0000256" key="1">
    <source>
        <dbReference type="ARBA" id="ARBA00006432"/>
    </source>
</evidence>
<dbReference type="EMBL" id="JAATEP010000048">
    <property type="protein sequence ID" value="NJP96357.1"/>
    <property type="molecule type" value="Genomic_DNA"/>
</dbReference>
<proteinExistence type="inferred from homology"/>
<organism evidence="4 5">
    <name type="scientific">Nonomuraea composti</name>
    <dbReference type="NCBI Taxonomy" id="2720023"/>
    <lineage>
        <taxon>Bacteria</taxon>
        <taxon>Bacillati</taxon>
        <taxon>Actinomycetota</taxon>
        <taxon>Actinomycetes</taxon>
        <taxon>Streptosporangiales</taxon>
        <taxon>Streptosporangiaceae</taxon>
        <taxon>Nonomuraea</taxon>
    </lineage>
</organism>
<comment type="similarity">
    <text evidence="1">Belongs to the ATP-dependent AMP-binding enzyme family.</text>
</comment>